<dbReference type="PANTHER" id="PTHR11902">
    <property type="entry name" value="ENOLASE"/>
    <property type="match status" value="1"/>
</dbReference>
<dbReference type="SUPFAM" id="SSF51604">
    <property type="entry name" value="Enolase C-terminal domain-like"/>
    <property type="match status" value="1"/>
</dbReference>
<dbReference type="SFLD" id="SFLDS00001">
    <property type="entry name" value="Enolase"/>
    <property type="match status" value="1"/>
</dbReference>
<dbReference type="InterPro" id="IPR020809">
    <property type="entry name" value="Enolase_CS"/>
</dbReference>
<keyword evidence="6 10" id="KW-0460">Magnesium</keyword>
<dbReference type="EMBL" id="JACHHZ010000001">
    <property type="protein sequence ID" value="MBB6091206.1"/>
    <property type="molecule type" value="Genomic_DNA"/>
</dbReference>
<reference evidence="15 16" key="1">
    <citation type="submission" date="2020-08" db="EMBL/GenBank/DDBJ databases">
        <title>Genomic Encyclopedia of Type Strains, Phase IV (KMG-IV): sequencing the most valuable type-strain genomes for metagenomic binning, comparative biology and taxonomic classification.</title>
        <authorList>
            <person name="Goeker M."/>
        </authorList>
    </citation>
    <scope>NUCLEOTIDE SEQUENCE [LARGE SCALE GENOMIC DNA]</scope>
    <source>
        <strain evidence="15 16">DSM 26723</strain>
    </source>
</reference>
<comment type="caution">
    <text evidence="15">The sequence shown here is derived from an EMBL/GenBank/DDBJ whole genome shotgun (WGS) entry which is preliminary data.</text>
</comment>
<dbReference type="RefSeq" id="WP_184329019.1">
    <property type="nucleotide sequence ID" value="NZ_JACHHZ010000001.1"/>
</dbReference>
<evidence type="ECO:0000256" key="1">
    <source>
        <dbReference type="ARBA" id="ARBA00005031"/>
    </source>
</evidence>
<dbReference type="SMART" id="SM01192">
    <property type="entry name" value="Enolase_C"/>
    <property type="match status" value="1"/>
</dbReference>
<keyword evidence="10 12" id="KW-0479">Metal-binding</keyword>
<dbReference type="InterPro" id="IPR036849">
    <property type="entry name" value="Enolase-like_C_sf"/>
</dbReference>
<dbReference type="InterPro" id="IPR029017">
    <property type="entry name" value="Enolase-like_N"/>
</dbReference>
<feature type="binding site" evidence="10 12">
    <location>
        <position position="251"/>
    </location>
    <ligand>
        <name>Mg(2+)</name>
        <dbReference type="ChEBI" id="CHEBI:18420"/>
    </ligand>
</feature>
<dbReference type="GO" id="GO:0009986">
    <property type="term" value="C:cell surface"/>
    <property type="evidence" value="ECO:0007669"/>
    <property type="project" value="UniProtKB-SubCell"/>
</dbReference>
<evidence type="ECO:0000256" key="6">
    <source>
        <dbReference type="ARBA" id="ARBA00022842"/>
    </source>
</evidence>
<evidence type="ECO:0000259" key="13">
    <source>
        <dbReference type="SMART" id="SM01192"/>
    </source>
</evidence>
<name>A0A841HEM6_9GAMM</name>
<dbReference type="SUPFAM" id="SSF54826">
    <property type="entry name" value="Enolase N-terminal domain-like"/>
    <property type="match status" value="1"/>
</dbReference>
<comment type="cofactor">
    <cofactor evidence="10">
        <name>Mg(2+)</name>
        <dbReference type="ChEBI" id="CHEBI:18420"/>
    </cofactor>
    <text evidence="10">Binds a second Mg(2+) ion via substrate during catalysis.</text>
</comment>
<comment type="subunit">
    <text evidence="10">Component of the RNA degradosome, a multiprotein complex involved in RNA processing and mRNA degradation.</text>
</comment>
<evidence type="ECO:0000256" key="11">
    <source>
        <dbReference type="PIRSR" id="PIRSR001400-1"/>
    </source>
</evidence>
<evidence type="ECO:0000313" key="16">
    <source>
        <dbReference type="Proteomes" id="UP000588068"/>
    </source>
</evidence>
<dbReference type="Proteomes" id="UP000588068">
    <property type="component" value="Unassembled WGS sequence"/>
</dbReference>
<comment type="pathway">
    <text evidence="1 10">Carbohydrate degradation; glycolysis; pyruvate from D-glyceraldehyde 3-phosphate: step 4/5.</text>
</comment>
<feature type="binding site" evidence="10">
    <location>
        <position position="379"/>
    </location>
    <ligand>
        <name>(2R)-2-phosphoglycerate</name>
        <dbReference type="ChEBI" id="CHEBI:58289"/>
    </ligand>
</feature>
<dbReference type="SMART" id="SM01193">
    <property type="entry name" value="Enolase_N"/>
    <property type="match status" value="1"/>
</dbReference>
<feature type="domain" description="Enolase N-terminal" evidence="14">
    <location>
        <begin position="10"/>
        <end position="140"/>
    </location>
</feature>
<dbReference type="NCBIfam" id="TIGR01060">
    <property type="entry name" value="eno"/>
    <property type="match status" value="1"/>
</dbReference>
<dbReference type="GO" id="GO:0004634">
    <property type="term" value="F:phosphopyruvate hydratase activity"/>
    <property type="evidence" value="ECO:0007669"/>
    <property type="project" value="UniProtKB-UniRule"/>
</dbReference>
<evidence type="ECO:0000256" key="12">
    <source>
        <dbReference type="PIRSR" id="PIRSR001400-3"/>
    </source>
</evidence>
<dbReference type="GO" id="GO:0000287">
    <property type="term" value="F:magnesium ion binding"/>
    <property type="evidence" value="ECO:0007669"/>
    <property type="project" value="UniProtKB-UniRule"/>
</dbReference>
<comment type="similarity">
    <text evidence="2 10">Belongs to the enolase family.</text>
</comment>
<dbReference type="SFLD" id="SFLDF00002">
    <property type="entry name" value="enolase"/>
    <property type="match status" value="1"/>
</dbReference>
<keyword evidence="8 10" id="KW-0456">Lyase</keyword>
<feature type="active site" description="Proton acceptor" evidence="10 11">
    <location>
        <position position="349"/>
    </location>
</feature>
<feature type="binding site" evidence="10">
    <location>
        <position position="349"/>
    </location>
    <ligand>
        <name>(2R)-2-phosphoglycerate</name>
        <dbReference type="ChEBI" id="CHEBI:58289"/>
    </ligand>
</feature>
<dbReference type="GO" id="GO:0005576">
    <property type="term" value="C:extracellular region"/>
    <property type="evidence" value="ECO:0007669"/>
    <property type="project" value="UniProtKB-SubCell"/>
</dbReference>
<dbReference type="AlphaFoldDB" id="A0A841HEM6"/>
<feature type="binding site" evidence="10">
    <location>
        <position position="400"/>
    </location>
    <ligand>
        <name>(2R)-2-phosphoglycerate</name>
        <dbReference type="ChEBI" id="CHEBI:58289"/>
    </ligand>
</feature>
<feature type="binding site" evidence="10 12">
    <location>
        <position position="296"/>
    </location>
    <ligand>
        <name>Mg(2+)</name>
        <dbReference type="ChEBI" id="CHEBI:18420"/>
    </ligand>
</feature>
<keyword evidence="16" id="KW-1185">Reference proteome</keyword>
<dbReference type="PANTHER" id="PTHR11902:SF1">
    <property type="entry name" value="ENOLASE"/>
    <property type="match status" value="1"/>
</dbReference>
<comment type="catalytic activity">
    <reaction evidence="10">
        <text>(2R)-2-phosphoglycerate = phosphoenolpyruvate + H2O</text>
        <dbReference type="Rhea" id="RHEA:10164"/>
        <dbReference type="ChEBI" id="CHEBI:15377"/>
        <dbReference type="ChEBI" id="CHEBI:58289"/>
        <dbReference type="ChEBI" id="CHEBI:58702"/>
        <dbReference type="EC" id="4.2.1.11"/>
    </reaction>
</comment>
<dbReference type="SFLD" id="SFLDG00178">
    <property type="entry name" value="enolase"/>
    <property type="match status" value="1"/>
</dbReference>
<evidence type="ECO:0000256" key="9">
    <source>
        <dbReference type="ARBA" id="ARBA00045763"/>
    </source>
</evidence>
<evidence type="ECO:0000256" key="3">
    <source>
        <dbReference type="ARBA" id="ARBA00012058"/>
    </source>
</evidence>
<evidence type="ECO:0000256" key="7">
    <source>
        <dbReference type="ARBA" id="ARBA00023152"/>
    </source>
</evidence>
<evidence type="ECO:0000313" key="15">
    <source>
        <dbReference type="EMBL" id="MBB6091206.1"/>
    </source>
</evidence>
<evidence type="ECO:0000256" key="2">
    <source>
        <dbReference type="ARBA" id="ARBA00009604"/>
    </source>
</evidence>
<feature type="binding site" evidence="10 12">
    <location>
        <position position="324"/>
    </location>
    <ligand>
        <name>Mg(2+)</name>
        <dbReference type="ChEBI" id="CHEBI:18420"/>
    </ligand>
</feature>
<dbReference type="Gene3D" id="3.20.20.120">
    <property type="entry name" value="Enolase-like C-terminal domain"/>
    <property type="match status" value="1"/>
</dbReference>
<gene>
    <name evidence="10" type="primary">eno</name>
    <name evidence="15" type="ORF">HNQ60_000052</name>
</gene>
<dbReference type="PRINTS" id="PR00148">
    <property type="entry name" value="ENOLASE"/>
</dbReference>
<proteinExistence type="inferred from homology"/>
<comment type="function">
    <text evidence="9 10">Catalyzes the reversible conversion of 2-phosphoglycerate (2-PG) into phosphoenolpyruvate (PEP). It is essential for the degradation of carbohydrates via glycolysis.</text>
</comment>
<dbReference type="PIRSF" id="PIRSF001400">
    <property type="entry name" value="Enolase"/>
    <property type="match status" value="1"/>
</dbReference>
<evidence type="ECO:0000256" key="8">
    <source>
        <dbReference type="ARBA" id="ARBA00023239"/>
    </source>
</evidence>
<organism evidence="15 16">
    <name type="scientific">Povalibacter uvarum</name>
    <dbReference type="NCBI Taxonomy" id="732238"/>
    <lineage>
        <taxon>Bacteria</taxon>
        <taxon>Pseudomonadati</taxon>
        <taxon>Pseudomonadota</taxon>
        <taxon>Gammaproteobacteria</taxon>
        <taxon>Steroidobacterales</taxon>
        <taxon>Steroidobacteraceae</taxon>
        <taxon>Povalibacter</taxon>
    </lineage>
</organism>
<dbReference type="PROSITE" id="PS00164">
    <property type="entry name" value="ENOLASE"/>
    <property type="match status" value="1"/>
</dbReference>
<feature type="domain" description="Enolase C-terminal TIM barrel" evidence="13">
    <location>
        <begin position="148"/>
        <end position="429"/>
    </location>
</feature>
<evidence type="ECO:0000256" key="5">
    <source>
        <dbReference type="ARBA" id="ARBA00022525"/>
    </source>
</evidence>
<accession>A0A841HEM6</accession>
<keyword evidence="7 10" id="KW-0324">Glycolysis</keyword>
<comment type="subcellular location">
    <subcellularLocation>
        <location evidence="10">Cytoplasm</location>
    </subcellularLocation>
    <subcellularLocation>
        <location evidence="10">Secreted</location>
    </subcellularLocation>
    <subcellularLocation>
        <location evidence="10">Cell surface</location>
    </subcellularLocation>
    <text evidence="10">Fractions of enolase are present in both the cytoplasm and on the cell surface.</text>
</comment>
<sequence>MTTPTRACSIASLKLRQILDSRGRPTVEADVLLNDGSLGRAAVPSGASTGKYEAHELRDGDLNHYEGQGVQRIAAAAQAELQPRLLGAEALDQNRIDAVLREIDGTPNLQRLGGNPILAVSLAAARAAAIHTRQPLHRYLNGLVPGVAPSLPLPMTNILSGGAHARQGMDFQDFLVVPAGAESYSQALEWISQVRSAATRLAVREGFTTLLADEGGLSPGYERSEQALSLLVWAIETTGLRVGEDVSIAIDVAASQLFSSNSGRYSLRGIGADLTSQQMLIHVSELCRSYPISSIEDPFDQDDWEPWRQFTSAFRGERLQIVGDDLFATNAERLGTGGREGVASAVLIKLNQNGTLTGTLEVMECARAQGYATVVSARSGETEDSFIADLAVATGAGQIKIGSVRNSERLSKYNQLLRIEEEGALPFRNK</sequence>
<dbReference type="Pfam" id="PF00113">
    <property type="entry name" value="Enolase_C"/>
    <property type="match status" value="1"/>
</dbReference>
<dbReference type="UniPathway" id="UPA00109">
    <property type="reaction ID" value="UER00187"/>
</dbReference>
<dbReference type="CDD" id="cd03313">
    <property type="entry name" value="enolase"/>
    <property type="match status" value="1"/>
</dbReference>
<protein>
    <recommendedName>
        <fullName evidence="4 10">Enolase</fullName>
        <ecNumber evidence="3 10">4.2.1.11</ecNumber>
    </recommendedName>
    <alternativeName>
        <fullName evidence="10">2-phospho-D-glycerate hydro-lyase</fullName>
    </alternativeName>
    <alternativeName>
        <fullName evidence="10">2-phosphoglycerate dehydratase</fullName>
    </alternativeName>
</protein>
<dbReference type="EC" id="4.2.1.11" evidence="3 10"/>
<evidence type="ECO:0000259" key="14">
    <source>
        <dbReference type="SMART" id="SM01193"/>
    </source>
</evidence>
<dbReference type="HAMAP" id="MF_00318">
    <property type="entry name" value="Enolase"/>
    <property type="match status" value="1"/>
</dbReference>
<dbReference type="InterPro" id="IPR020811">
    <property type="entry name" value="Enolase_N"/>
</dbReference>
<keyword evidence="10" id="KW-0963">Cytoplasm</keyword>
<feature type="binding site" evidence="10">
    <location>
        <position position="172"/>
    </location>
    <ligand>
        <name>(2R)-2-phosphoglycerate</name>
        <dbReference type="ChEBI" id="CHEBI:58289"/>
    </ligand>
</feature>
<keyword evidence="5 10" id="KW-0964">Secreted</keyword>
<dbReference type="Pfam" id="PF03952">
    <property type="entry name" value="Enolase_N"/>
    <property type="match status" value="1"/>
</dbReference>
<evidence type="ECO:0000256" key="4">
    <source>
        <dbReference type="ARBA" id="ARBA00017068"/>
    </source>
</evidence>
<dbReference type="InterPro" id="IPR020810">
    <property type="entry name" value="Enolase_C"/>
</dbReference>
<comment type="cofactor">
    <cofactor evidence="12">
        <name>Mg(2+)</name>
        <dbReference type="ChEBI" id="CHEBI:18420"/>
    </cofactor>
    <text evidence="12">Mg(2+) is required for catalysis and for stabilizing the dimer.</text>
</comment>
<dbReference type="GO" id="GO:0000015">
    <property type="term" value="C:phosphopyruvate hydratase complex"/>
    <property type="evidence" value="ECO:0007669"/>
    <property type="project" value="InterPro"/>
</dbReference>
<dbReference type="GO" id="GO:0006096">
    <property type="term" value="P:glycolytic process"/>
    <property type="evidence" value="ECO:0007669"/>
    <property type="project" value="UniProtKB-UniRule"/>
</dbReference>
<dbReference type="InterPro" id="IPR000941">
    <property type="entry name" value="Enolase"/>
</dbReference>
<evidence type="ECO:0000256" key="10">
    <source>
        <dbReference type="HAMAP-Rule" id="MF_00318"/>
    </source>
</evidence>
<dbReference type="Gene3D" id="3.30.390.10">
    <property type="entry name" value="Enolase-like, N-terminal domain"/>
    <property type="match status" value="1"/>
</dbReference>
<feature type="binding site" evidence="10">
    <location>
        <position position="378"/>
    </location>
    <ligand>
        <name>(2R)-2-phosphoglycerate</name>
        <dbReference type="ChEBI" id="CHEBI:58289"/>
    </ligand>
</feature>
<feature type="active site" description="Proton donor" evidence="10 11">
    <location>
        <position position="214"/>
    </location>
</feature>